<dbReference type="InterPro" id="IPR008271">
    <property type="entry name" value="Ser/Thr_kinase_AS"/>
</dbReference>
<name>A0A8E2JSK3_9PEZI</name>
<keyword evidence="3" id="KW-0418">Kinase</keyword>
<dbReference type="PANTHER" id="PTHR24361">
    <property type="entry name" value="MITOGEN-ACTIVATED KINASE KINASE KINASE"/>
    <property type="match status" value="1"/>
</dbReference>
<dbReference type="GO" id="GO:0005737">
    <property type="term" value="C:cytoplasm"/>
    <property type="evidence" value="ECO:0007669"/>
    <property type="project" value="TreeGrafter"/>
</dbReference>
<sequence>MSPRYVSVPPTRPEETGNFNKHPAVHLKPQPYKPQKLSTDVNHYLSPRKLAKQEIRHREANNNGEMEPRLSYGKPKSHEKGHQRLKPNHRCSVCQHNSEFAPFPSHHKYIRDLGEGGEGVVKLWKNARTGQLVVAKKLMFRTSSVPREAKMFMQMPKFERIVSYLGVESSSSVSQSRTILLEYCDAGDLSSYYKSLTGVQSKSHSQAWETIIHRDIKPRNVLLTSPRPGEIFPNLKLADFGLAKCFSPSTTAVENYSFCGTHQWQAPEIPNATPASDVWAIGAIIHYLALGKPPIKTVEMSPEHIWIQRNVPLYIPLQDAQILYYFAKYPRSPSHINLECEGKHYSNLLDYWMMRALHISFQLRITASELLDFVGSLADTAINLLENGKEHLLNTQRYLGTEVGREVVEEFLSIVTVDKESGARKNKLASTAAIDESGTHQSSIIGGEGSLYEESLDPDSSFILHASIQELVGHIHRGSLCCFKQLVCG</sequence>
<feature type="region of interest" description="Disordered" evidence="1">
    <location>
        <begin position="53"/>
        <end position="85"/>
    </location>
</feature>
<dbReference type="Pfam" id="PF00069">
    <property type="entry name" value="Pkinase"/>
    <property type="match status" value="1"/>
</dbReference>
<dbReference type="Proteomes" id="UP000250140">
    <property type="component" value="Unassembled WGS sequence"/>
</dbReference>
<dbReference type="SMART" id="SM00220">
    <property type="entry name" value="S_TKc"/>
    <property type="match status" value="1"/>
</dbReference>
<dbReference type="GO" id="GO:0005524">
    <property type="term" value="F:ATP binding"/>
    <property type="evidence" value="ECO:0007669"/>
    <property type="project" value="InterPro"/>
</dbReference>
<reference evidence="3 4" key="1">
    <citation type="journal article" date="2016" name="Nat. Commun.">
        <title>Ectomycorrhizal ecology is imprinted in the genome of the dominant symbiotic fungus Cenococcum geophilum.</title>
        <authorList>
            <consortium name="DOE Joint Genome Institute"/>
            <person name="Peter M."/>
            <person name="Kohler A."/>
            <person name="Ohm R.A."/>
            <person name="Kuo A."/>
            <person name="Krutzmann J."/>
            <person name="Morin E."/>
            <person name="Arend M."/>
            <person name="Barry K.W."/>
            <person name="Binder M."/>
            <person name="Choi C."/>
            <person name="Clum A."/>
            <person name="Copeland A."/>
            <person name="Grisel N."/>
            <person name="Haridas S."/>
            <person name="Kipfer T."/>
            <person name="LaButti K."/>
            <person name="Lindquist E."/>
            <person name="Lipzen A."/>
            <person name="Maire R."/>
            <person name="Meier B."/>
            <person name="Mihaltcheva S."/>
            <person name="Molinier V."/>
            <person name="Murat C."/>
            <person name="Poggeler S."/>
            <person name="Quandt C.A."/>
            <person name="Sperisen C."/>
            <person name="Tritt A."/>
            <person name="Tisserant E."/>
            <person name="Crous P.W."/>
            <person name="Henrissat B."/>
            <person name="Nehls U."/>
            <person name="Egli S."/>
            <person name="Spatafora J.W."/>
            <person name="Grigoriev I.V."/>
            <person name="Martin F.M."/>
        </authorList>
    </citation>
    <scope>NUCLEOTIDE SEQUENCE [LARGE SCALE GENOMIC DNA]</scope>
    <source>
        <strain evidence="3 4">CBS 207.34</strain>
    </source>
</reference>
<evidence type="ECO:0000259" key="2">
    <source>
        <dbReference type="PROSITE" id="PS50011"/>
    </source>
</evidence>
<evidence type="ECO:0000256" key="1">
    <source>
        <dbReference type="SAM" id="MobiDB-lite"/>
    </source>
</evidence>
<dbReference type="GO" id="GO:0004674">
    <property type="term" value="F:protein serine/threonine kinase activity"/>
    <property type="evidence" value="ECO:0007669"/>
    <property type="project" value="TreeGrafter"/>
</dbReference>
<dbReference type="AlphaFoldDB" id="A0A8E2JSK3"/>
<gene>
    <name evidence="3" type="ORF">AOQ84DRAFT_364511</name>
</gene>
<dbReference type="InterPro" id="IPR011009">
    <property type="entry name" value="Kinase-like_dom_sf"/>
</dbReference>
<dbReference type="Gene3D" id="1.10.510.10">
    <property type="entry name" value="Transferase(Phosphotransferase) domain 1"/>
    <property type="match status" value="1"/>
</dbReference>
<accession>A0A8E2JSK3</accession>
<dbReference type="InterPro" id="IPR053235">
    <property type="entry name" value="Ser_Thr_kinase"/>
</dbReference>
<proteinExistence type="predicted"/>
<dbReference type="OrthoDB" id="310217at2759"/>
<dbReference type="Gene3D" id="3.30.200.20">
    <property type="entry name" value="Phosphorylase Kinase, domain 1"/>
    <property type="match status" value="1"/>
</dbReference>
<keyword evidence="3" id="KW-0808">Transferase</keyword>
<dbReference type="EMBL" id="KV749742">
    <property type="protein sequence ID" value="OCL07979.1"/>
    <property type="molecule type" value="Genomic_DNA"/>
</dbReference>
<dbReference type="PROSITE" id="PS50011">
    <property type="entry name" value="PROTEIN_KINASE_DOM"/>
    <property type="match status" value="1"/>
</dbReference>
<dbReference type="PROSITE" id="PS00108">
    <property type="entry name" value="PROTEIN_KINASE_ST"/>
    <property type="match status" value="1"/>
</dbReference>
<protein>
    <submittedName>
        <fullName evidence="3">Kinase-like protein</fullName>
    </submittedName>
</protein>
<evidence type="ECO:0000313" key="4">
    <source>
        <dbReference type="Proteomes" id="UP000250140"/>
    </source>
</evidence>
<dbReference type="SUPFAM" id="SSF56112">
    <property type="entry name" value="Protein kinase-like (PK-like)"/>
    <property type="match status" value="1"/>
</dbReference>
<keyword evidence="4" id="KW-1185">Reference proteome</keyword>
<feature type="domain" description="Protein kinase" evidence="2">
    <location>
        <begin position="107"/>
        <end position="382"/>
    </location>
</feature>
<organism evidence="3 4">
    <name type="scientific">Glonium stellatum</name>
    <dbReference type="NCBI Taxonomy" id="574774"/>
    <lineage>
        <taxon>Eukaryota</taxon>
        <taxon>Fungi</taxon>
        <taxon>Dikarya</taxon>
        <taxon>Ascomycota</taxon>
        <taxon>Pezizomycotina</taxon>
        <taxon>Dothideomycetes</taxon>
        <taxon>Pleosporomycetidae</taxon>
        <taxon>Gloniales</taxon>
        <taxon>Gloniaceae</taxon>
        <taxon>Glonium</taxon>
    </lineage>
</organism>
<evidence type="ECO:0000313" key="3">
    <source>
        <dbReference type="EMBL" id="OCL07979.1"/>
    </source>
</evidence>
<dbReference type="InterPro" id="IPR000719">
    <property type="entry name" value="Prot_kinase_dom"/>
</dbReference>
<feature type="region of interest" description="Disordered" evidence="1">
    <location>
        <begin position="1"/>
        <end position="38"/>
    </location>
</feature>